<proteinExistence type="predicted"/>
<feature type="domain" description="DUF6457" evidence="4">
    <location>
        <begin position="208"/>
        <end position="288"/>
    </location>
</feature>
<dbReference type="GO" id="GO:0016740">
    <property type="term" value="F:transferase activity"/>
    <property type="evidence" value="ECO:0007669"/>
    <property type="project" value="UniProtKB-KW"/>
</dbReference>
<protein>
    <submittedName>
        <fullName evidence="5">NTP transferase domain-containing protein</fullName>
    </submittedName>
</protein>
<dbReference type="Proteomes" id="UP001291912">
    <property type="component" value="Unassembled WGS sequence"/>
</dbReference>
<reference evidence="5 6" key="1">
    <citation type="submission" date="2023-10" db="EMBL/GenBank/DDBJ databases">
        <title>Microbacterium xanthum sp. nov., isolated from seaweed.</title>
        <authorList>
            <person name="Lee S.D."/>
        </authorList>
    </citation>
    <scope>NUCLEOTIDE SEQUENCE [LARGE SCALE GENOMIC DNA]</scope>
    <source>
        <strain evidence="5 6">KCTC 19124</strain>
    </source>
</reference>
<dbReference type="PANTHER" id="PTHR19136:SF81">
    <property type="entry name" value="MOLYBDENUM COFACTOR GUANYLYLTRANSFERASE"/>
    <property type="match status" value="1"/>
</dbReference>
<gene>
    <name evidence="5" type="ORF">R2Q92_13165</name>
</gene>
<dbReference type="InterPro" id="IPR025877">
    <property type="entry name" value="MobA-like_NTP_Trfase"/>
</dbReference>
<evidence type="ECO:0000259" key="3">
    <source>
        <dbReference type="Pfam" id="PF12804"/>
    </source>
</evidence>
<accession>A0ABU5N9M4</accession>
<feature type="domain" description="MobA-like NTP transferase" evidence="3">
    <location>
        <begin position="7"/>
        <end position="148"/>
    </location>
</feature>
<dbReference type="SUPFAM" id="SSF53448">
    <property type="entry name" value="Nucleotide-diphospho-sugar transferases"/>
    <property type="match status" value="1"/>
</dbReference>
<dbReference type="PANTHER" id="PTHR19136">
    <property type="entry name" value="MOLYBDENUM COFACTOR GUANYLYLTRANSFERASE"/>
    <property type="match status" value="1"/>
</dbReference>
<dbReference type="Pfam" id="PF12804">
    <property type="entry name" value="NTP_transf_3"/>
    <property type="match status" value="1"/>
</dbReference>
<organism evidence="5 6">
    <name type="scientific">Microbacterium aquimaris</name>
    <dbReference type="NCBI Taxonomy" id="459816"/>
    <lineage>
        <taxon>Bacteria</taxon>
        <taxon>Bacillati</taxon>
        <taxon>Actinomycetota</taxon>
        <taxon>Actinomycetes</taxon>
        <taxon>Micrococcales</taxon>
        <taxon>Microbacteriaceae</taxon>
        <taxon>Microbacterium</taxon>
    </lineage>
</organism>
<sequence length="289" mass="30461">MSPTLEAIVLAGGRSTRFGADKAAATIDEETLLQRVVDAARAAGARRVIVVGDVRPLRPDPRVTWRRESPVFSGPAAAIATGVKAVTAEEVFVLACDLRHPARVVAMLERIPAGVDGVVPVDGGGREQWLAGRYRTRALRDAVRVAGDLTGAPVTLLLRPVACAHPHLPTDIVADVDTRGDLDEAGGRAPGARGTEDDMADSKTHLSPEDLDTWVSAMRDRFDLPVDTVPTVEILGLARDAAHAIARPAAPLATFVAGFVAAREGADKTDVIEAIAALSELADDWEGQD</sequence>
<feature type="region of interest" description="Disordered" evidence="2">
    <location>
        <begin position="180"/>
        <end position="205"/>
    </location>
</feature>
<dbReference type="InterPro" id="IPR045598">
    <property type="entry name" value="DUF6457"/>
</dbReference>
<dbReference type="EMBL" id="JAWJYN010000003">
    <property type="protein sequence ID" value="MDZ8162783.1"/>
    <property type="molecule type" value="Genomic_DNA"/>
</dbReference>
<evidence type="ECO:0000256" key="2">
    <source>
        <dbReference type="SAM" id="MobiDB-lite"/>
    </source>
</evidence>
<evidence type="ECO:0000313" key="5">
    <source>
        <dbReference type="EMBL" id="MDZ8162783.1"/>
    </source>
</evidence>
<comment type="caution">
    <text evidence="5">The sequence shown here is derived from an EMBL/GenBank/DDBJ whole genome shotgun (WGS) entry which is preliminary data.</text>
</comment>
<keyword evidence="1 5" id="KW-0808">Transferase</keyword>
<evidence type="ECO:0000256" key="1">
    <source>
        <dbReference type="ARBA" id="ARBA00022679"/>
    </source>
</evidence>
<evidence type="ECO:0000259" key="4">
    <source>
        <dbReference type="Pfam" id="PF20058"/>
    </source>
</evidence>
<dbReference type="Gene3D" id="3.90.550.10">
    <property type="entry name" value="Spore Coat Polysaccharide Biosynthesis Protein SpsA, Chain A"/>
    <property type="match status" value="1"/>
</dbReference>
<name>A0ABU5N9M4_9MICO</name>
<keyword evidence="6" id="KW-1185">Reference proteome</keyword>
<dbReference type="RefSeq" id="WP_194422853.1">
    <property type="nucleotide sequence ID" value="NZ_BAAAPT010000001.1"/>
</dbReference>
<evidence type="ECO:0000313" key="6">
    <source>
        <dbReference type="Proteomes" id="UP001291912"/>
    </source>
</evidence>
<dbReference type="Pfam" id="PF20058">
    <property type="entry name" value="DUF6457"/>
    <property type="match status" value="1"/>
</dbReference>
<dbReference type="InterPro" id="IPR029044">
    <property type="entry name" value="Nucleotide-diphossugar_trans"/>
</dbReference>
<feature type="compositionally biased region" description="Basic and acidic residues" evidence="2">
    <location>
        <begin position="194"/>
        <end position="205"/>
    </location>
</feature>